<dbReference type="Pfam" id="PF00071">
    <property type="entry name" value="Ras"/>
    <property type="match status" value="1"/>
</dbReference>
<feature type="region of interest" description="Disordered" evidence="5">
    <location>
        <begin position="231"/>
        <end position="309"/>
    </location>
</feature>
<feature type="compositionally biased region" description="Low complexity" evidence="5">
    <location>
        <begin position="363"/>
        <end position="375"/>
    </location>
</feature>
<dbReference type="GO" id="GO:0003925">
    <property type="term" value="F:G protein activity"/>
    <property type="evidence" value="ECO:0007669"/>
    <property type="project" value="UniProtKB-EC"/>
</dbReference>
<dbReference type="SUPFAM" id="SSF52540">
    <property type="entry name" value="P-loop containing nucleoside triphosphate hydrolases"/>
    <property type="match status" value="1"/>
</dbReference>
<keyword evidence="3" id="KW-0378">Hydrolase</keyword>
<dbReference type="SMART" id="SM00173">
    <property type="entry name" value="RAS"/>
    <property type="match status" value="1"/>
</dbReference>
<comment type="caution">
    <text evidence="6">The sequence shown here is derived from an EMBL/GenBank/DDBJ whole genome shotgun (WGS) entry which is preliminary data.</text>
</comment>
<dbReference type="OrthoDB" id="18798at2759"/>
<dbReference type="Proteomes" id="UP000681722">
    <property type="component" value="Unassembled WGS sequence"/>
</dbReference>
<dbReference type="InterPro" id="IPR027417">
    <property type="entry name" value="P-loop_NTPase"/>
</dbReference>
<reference evidence="6" key="1">
    <citation type="submission" date="2021-02" db="EMBL/GenBank/DDBJ databases">
        <authorList>
            <person name="Nowell W R."/>
        </authorList>
    </citation>
    <scope>NUCLEOTIDE SEQUENCE</scope>
</reference>
<feature type="compositionally biased region" description="Low complexity" evidence="5">
    <location>
        <begin position="325"/>
        <end position="351"/>
    </location>
</feature>
<comment type="similarity">
    <text evidence="1">Belongs to the small GTPase superfamily. Ras family.</text>
</comment>
<sequence>MSRYKSTNSSVKSHLSSGSLPKEEVNIVLVGQANVGKSALVVKYLTKRFICEYDPFLEDTYWKPDTVDQQDVLVKVMDTYGKDDKRLPYYLKWADAVLITYSITQQDSFEMALSYLDNIHEYSKSISLSSNELVITLIGNKLDLERNRIIAKADGETTASKFNCAFIETTAADDYEYVQNLFHRTVREVRKERERANNVTISSIQSLPTTFCPIEEEEKALPLPLAANVPTDPLSSSSSSSSSTLFNPLNNGQSIISSSPQTSTMTASFGQRPSSNVNSNSTSSGGTIPTNNSNTNMIPNNSPPIARSIPSASISSVTSSIVPASTTASQKSNSSAISTASTTTATNPATTRRTKSPKLQTDSQASTTTSASSSQKDNHHSSTPKRPPSKVPFLQKIFK</sequence>
<dbReference type="PROSITE" id="PS51421">
    <property type="entry name" value="RAS"/>
    <property type="match status" value="1"/>
</dbReference>
<dbReference type="SMART" id="SM00175">
    <property type="entry name" value="RAB"/>
    <property type="match status" value="1"/>
</dbReference>
<feature type="region of interest" description="Disordered" evidence="5">
    <location>
        <begin position="325"/>
        <end position="399"/>
    </location>
</feature>
<feature type="compositionally biased region" description="Low complexity" evidence="5">
    <location>
        <begin position="253"/>
        <end position="264"/>
    </location>
</feature>
<dbReference type="NCBIfam" id="TIGR00231">
    <property type="entry name" value="small_GTP"/>
    <property type="match status" value="1"/>
</dbReference>
<accession>A0A814VF13</accession>
<dbReference type="EC" id="3.6.5.2" evidence="2"/>
<keyword evidence="8" id="KW-1185">Reference proteome</keyword>
<dbReference type="Proteomes" id="UP000663829">
    <property type="component" value="Unassembled WGS sequence"/>
</dbReference>
<protein>
    <recommendedName>
        <fullName evidence="2">small monomeric GTPase</fullName>
        <ecNumber evidence="2">3.6.5.2</ecNumber>
    </recommendedName>
</protein>
<evidence type="ECO:0000313" key="6">
    <source>
        <dbReference type="EMBL" id="CAF1184539.1"/>
    </source>
</evidence>
<organism evidence="6 8">
    <name type="scientific">Didymodactylos carnosus</name>
    <dbReference type="NCBI Taxonomy" id="1234261"/>
    <lineage>
        <taxon>Eukaryota</taxon>
        <taxon>Metazoa</taxon>
        <taxon>Spiralia</taxon>
        <taxon>Gnathifera</taxon>
        <taxon>Rotifera</taxon>
        <taxon>Eurotatoria</taxon>
        <taxon>Bdelloidea</taxon>
        <taxon>Philodinida</taxon>
        <taxon>Philodinidae</taxon>
        <taxon>Didymodactylos</taxon>
    </lineage>
</organism>
<feature type="compositionally biased region" description="Low complexity" evidence="5">
    <location>
        <begin position="273"/>
        <end position="309"/>
    </location>
</feature>
<dbReference type="EMBL" id="CAJNOQ010007974">
    <property type="protein sequence ID" value="CAF1184539.1"/>
    <property type="molecule type" value="Genomic_DNA"/>
</dbReference>
<dbReference type="InterPro" id="IPR051065">
    <property type="entry name" value="Ras-related_GTPase"/>
</dbReference>
<gene>
    <name evidence="6" type="ORF">GPM918_LOCUS22878</name>
    <name evidence="7" type="ORF">SRO942_LOCUS22877</name>
</gene>
<dbReference type="EMBL" id="CAJOBC010007975">
    <property type="protein sequence ID" value="CAF3948852.1"/>
    <property type="molecule type" value="Genomic_DNA"/>
</dbReference>
<name>A0A814VF13_9BILA</name>
<comment type="catalytic activity">
    <reaction evidence="4">
        <text>GTP + H2O = GDP + phosphate + H(+)</text>
        <dbReference type="Rhea" id="RHEA:19669"/>
        <dbReference type="ChEBI" id="CHEBI:15377"/>
        <dbReference type="ChEBI" id="CHEBI:15378"/>
        <dbReference type="ChEBI" id="CHEBI:37565"/>
        <dbReference type="ChEBI" id="CHEBI:43474"/>
        <dbReference type="ChEBI" id="CHEBI:58189"/>
        <dbReference type="EC" id="3.6.5.2"/>
    </reaction>
</comment>
<dbReference type="SMART" id="SM00174">
    <property type="entry name" value="RHO"/>
    <property type="match status" value="1"/>
</dbReference>
<evidence type="ECO:0000256" key="3">
    <source>
        <dbReference type="ARBA" id="ARBA00022801"/>
    </source>
</evidence>
<evidence type="ECO:0000313" key="7">
    <source>
        <dbReference type="EMBL" id="CAF3948852.1"/>
    </source>
</evidence>
<evidence type="ECO:0000256" key="1">
    <source>
        <dbReference type="ARBA" id="ARBA00008344"/>
    </source>
</evidence>
<dbReference type="PRINTS" id="PR00449">
    <property type="entry name" value="RASTRNSFRMNG"/>
</dbReference>
<dbReference type="InterPro" id="IPR005225">
    <property type="entry name" value="Small_GTP-bd"/>
</dbReference>
<evidence type="ECO:0000256" key="4">
    <source>
        <dbReference type="ARBA" id="ARBA00048098"/>
    </source>
</evidence>
<evidence type="ECO:0000256" key="2">
    <source>
        <dbReference type="ARBA" id="ARBA00011984"/>
    </source>
</evidence>
<dbReference type="InterPro" id="IPR001806">
    <property type="entry name" value="Small_GTPase"/>
</dbReference>
<dbReference type="GO" id="GO:0005525">
    <property type="term" value="F:GTP binding"/>
    <property type="evidence" value="ECO:0007669"/>
    <property type="project" value="InterPro"/>
</dbReference>
<evidence type="ECO:0000313" key="8">
    <source>
        <dbReference type="Proteomes" id="UP000663829"/>
    </source>
</evidence>
<proteinExistence type="inferred from homology"/>
<dbReference type="PANTHER" id="PTHR45704">
    <property type="entry name" value="RAS-LIKE FAMILY MEMBER 11"/>
    <property type="match status" value="1"/>
</dbReference>
<dbReference type="Gene3D" id="3.40.50.300">
    <property type="entry name" value="P-loop containing nucleotide triphosphate hydrolases"/>
    <property type="match status" value="1"/>
</dbReference>
<dbReference type="PROSITE" id="PS51419">
    <property type="entry name" value="RAB"/>
    <property type="match status" value="1"/>
</dbReference>
<dbReference type="AlphaFoldDB" id="A0A814VF13"/>
<evidence type="ECO:0000256" key="5">
    <source>
        <dbReference type="SAM" id="MobiDB-lite"/>
    </source>
</evidence>